<evidence type="ECO:0000256" key="4">
    <source>
        <dbReference type="ARBA" id="ARBA00022722"/>
    </source>
</evidence>
<organism evidence="13 14">
    <name type="scientific">Streptococcus alactolyticus</name>
    <dbReference type="NCBI Taxonomy" id="29389"/>
    <lineage>
        <taxon>Bacteria</taxon>
        <taxon>Bacillati</taxon>
        <taxon>Bacillota</taxon>
        <taxon>Bacilli</taxon>
        <taxon>Lactobacillales</taxon>
        <taxon>Streptococcaceae</taxon>
        <taxon>Streptococcus</taxon>
    </lineage>
</organism>
<protein>
    <recommendedName>
        <fullName evidence="11">Type I restriction enzyme endonuclease subunit</fullName>
        <shortName evidence="11">R protein</shortName>
        <ecNumber evidence="11">3.1.21.3</ecNumber>
    </recommendedName>
    <alternativeName>
        <fullName evidence="11">Type-1 restriction enzyme R protein</fullName>
    </alternativeName>
</protein>
<dbReference type="CDD" id="cd22332">
    <property type="entry name" value="HsdR_N"/>
    <property type="match status" value="1"/>
</dbReference>
<name>A0ABY7LVQ6_STRAY</name>
<accession>A0ABY7LVQ6</accession>
<dbReference type="Proteomes" id="UP001212085">
    <property type="component" value="Chromosome"/>
</dbReference>
<dbReference type="PANTHER" id="PTHR30195">
    <property type="entry name" value="TYPE I SITE-SPECIFIC DEOXYRIBONUCLEASE PROTEIN SUBUNIT M AND R"/>
    <property type="match status" value="1"/>
</dbReference>
<evidence type="ECO:0000256" key="6">
    <source>
        <dbReference type="ARBA" id="ARBA00022747"/>
    </source>
</evidence>
<keyword evidence="6 11" id="KW-0680">Restriction system</keyword>
<dbReference type="EMBL" id="CP114883">
    <property type="protein sequence ID" value="WBB05673.1"/>
    <property type="molecule type" value="Genomic_DNA"/>
</dbReference>
<evidence type="ECO:0000256" key="3">
    <source>
        <dbReference type="ARBA" id="ARBA00011296"/>
    </source>
</evidence>
<dbReference type="PROSITE" id="PS51192">
    <property type="entry name" value="HELICASE_ATP_BIND_1"/>
    <property type="match status" value="1"/>
</dbReference>
<keyword evidence="9 11" id="KW-0067">ATP-binding</keyword>
<dbReference type="GO" id="GO:0004519">
    <property type="term" value="F:endonuclease activity"/>
    <property type="evidence" value="ECO:0007669"/>
    <property type="project" value="UniProtKB-KW"/>
</dbReference>
<reference evidence="13 14" key="1">
    <citation type="submission" date="2022-12" db="EMBL/GenBank/DDBJ databases">
        <title>Streptococcus alactolyticus LGM, complete genome.</title>
        <authorList>
            <person name="Liu Z."/>
            <person name="Mu C."/>
            <person name="Zhu W."/>
        </authorList>
    </citation>
    <scope>NUCLEOTIDE SEQUENCE [LARGE SCALE GENOMIC DNA]</scope>
    <source>
        <strain evidence="13 14">LGM</strain>
    </source>
</reference>
<evidence type="ECO:0000259" key="12">
    <source>
        <dbReference type="PROSITE" id="PS51192"/>
    </source>
</evidence>
<comment type="catalytic activity">
    <reaction evidence="1 11">
        <text>Endonucleolytic cleavage of DNA to give random double-stranded fragments with terminal 5'-phosphates, ATP is simultaneously hydrolyzed.</text>
        <dbReference type="EC" id="3.1.21.3"/>
    </reaction>
</comment>
<feature type="domain" description="Helicase ATP-binding" evidence="12">
    <location>
        <begin position="419"/>
        <end position="591"/>
    </location>
</feature>
<comment type="subunit">
    <text evidence="3 11">The type I restriction/modification system is composed of three polypeptides R, M and S.</text>
</comment>
<keyword evidence="5 11" id="KW-0547">Nucleotide-binding</keyword>
<evidence type="ECO:0000256" key="5">
    <source>
        <dbReference type="ARBA" id="ARBA00022741"/>
    </source>
</evidence>
<dbReference type="Gene3D" id="3.90.1570.50">
    <property type="match status" value="1"/>
</dbReference>
<comment type="similarity">
    <text evidence="2 11">Belongs to the HsdR family.</text>
</comment>
<dbReference type="Gene3D" id="1.20.58.910">
    <property type="match status" value="1"/>
</dbReference>
<dbReference type="Pfam" id="PF04313">
    <property type="entry name" value="HSDR_N"/>
    <property type="match status" value="1"/>
</dbReference>
<comment type="function">
    <text evidence="11">Subunit R is required for both nuclease and ATPase activities, but not for modification.</text>
</comment>
<keyword evidence="14" id="KW-1185">Reference proteome</keyword>
<dbReference type="Pfam" id="PF12008">
    <property type="entry name" value="EcoR124_C"/>
    <property type="match status" value="1"/>
</dbReference>
<gene>
    <name evidence="13" type="ORF">O6R09_04985</name>
</gene>
<dbReference type="PANTHER" id="PTHR30195:SF16">
    <property type="entry name" value="TYPE I RESTRICTION ENZYME ENDONUCLEASE SUBUNIT"/>
    <property type="match status" value="1"/>
</dbReference>
<keyword evidence="7 13" id="KW-0255">Endonuclease</keyword>
<dbReference type="InterPro" id="IPR040980">
    <property type="entry name" value="SWI2_SNF2"/>
</dbReference>
<dbReference type="SUPFAM" id="SSF52540">
    <property type="entry name" value="P-loop containing nucleoside triphosphate hydrolases"/>
    <property type="match status" value="2"/>
</dbReference>
<evidence type="ECO:0000313" key="13">
    <source>
        <dbReference type="EMBL" id="WBB05673.1"/>
    </source>
</evidence>
<dbReference type="Pfam" id="PF22679">
    <property type="entry name" value="T1R_D3-like"/>
    <property type="match status" value="1"/>
</dbReference>
<evidence type="ECO:0000256" key="1">
    <source>
        <dbReference type="ARBA" id="ARBA00000851"/>
    </source>
</evidence>
<dbReference type="InterPro" id="IPR014001">
    <property type="entry name" value="Helicase_ATP-bd"/>
</dbReference>
<sequence length="1143" mass="132451">MFSKSDPRLVLIQEYAPHMRGTYQDIKNYQEALFDKYKKQDNTSEMAAVYDVETKRLNDVLDGYLAIKQHPDYYKGADVRAKNAEQTLKGFANHLLKLVQEANEVDLKDFDISLRMMPKEKLVAEVVQESKPTPKPITPPTAIKKESQLEDELIRQLVMGESQWVYRPELNTEADLWDNFFEKLQANNVSVLGDHPLTDQEKRQIKNQLQFVNFYEAAKWLAGENGIAKVQVQREDATLGSIRLNVVWRDNIAGGKSSYEVVNQVKPDYEVANQLISKGDAVRERRLDVTLLINGLPMIQIELKNRFHPYMDAFRQIKKYEQEGQFRGIYSCLQMFVVSNINETRYIAAAKSNKLNERFLTKWVNEENEAQPHLTDFAKNVLSIPMAHQMVMQYSVIDDDKKAIILLRPYQVHAIQAIQKASNNRQSGFIWHTTGSGKTLTSYKVARNLLQIPRIQKTIFVIDRTDLDQQTTAAFASYAANDMIDVDETDDTRELVKNLASEERRVVVTTIQKLNVMLRQFEEGRHARQYNRIKNLELAFVVDECHRAVTPERQRILERFFVNSLWYGFTGTPIFEENKREQKGDLAQTTVEQYGQCLHRYTVENAIHDRAVLGFQVEYQTTMPDMDEDDIQEDYYDNEEHMLAVLESIFNKSNRKLGFNNGLGMTYEGLLTVKSIARAQAYYDLIQKVKEGKTSLKISERTKRVLPDFPKVAITYSVTENDEESMSNQAHMAKSLEDYNAMFDTHFKLGTLKAYNADLNDRLARKKDKYLNRSEQLDLVIVVDRLLTGFDAPCLSTLFMDRQPMKPQHLIQAFSRTNRLFDEGKKFGQIVTFQTPLHFKEKVDEALRLYSSSRDKGSLAVLAPTWEEEKERFKEKVAELLAISPTPEQVPDLDSSTDAELKRFAKAFQAFDKLFASVQVYTDYDEAMLLQEVGLDRDTIEAFTAQYQNVIDELRRRRKEDDGLDETPLDIAYELESIRTDEINYHYIISLIQNLIDNDSKVIPEKEKKMVDNYIEDLDKSNPKISKLINELWLDAQLNTQNYQGQSIANKLDELIELTSKELIDNTAKDWCIGEDELQFLVDNYRVGKDKQIGEKALIDSYDYAKYKLHKGDKALNKLKYKRAIKQAYRNMIEEDILPLRGR</sequence>
<dbReference type="Gene3D" id="3.40.50.300">
    <property type="entry name" value="P-loop containing nucleotide triphosphate hydrolases"/>
    <property type="match status" value="2"/>
</dbReference>
<dbReference type="InterPro" id="IPR022625">
    <property type="entry name" value="TypeI_RM_Rsu_C"/>
</dbReference>
<dbReference type="Pfam" id="PF18766">
    <property type="entry name" value="SWI2_SNF2"/>
    <property type="match status" value="1"/>
</dbReference>
<dbReference type="NCBIfam" id="TIGR00348">
    <property type="entry name" value="hsdR"/>
    <property type="match status" value="1"/>
</dbReference>
<keyword evidence="10 11" id="KW-0238">DNA-binding</keyword>
<dbReference type="InterPro" id="IPR004473">
    <property type="entry name" value="Restrct_endonuc_typeI_HsdR"/>
</dbReference>
<dbReference type="SMART" id="SM00487">
    <property type="entry name" value="DEXDc"/>
    <property type="match status" value="1"/>
</dbReference>
<evidence type="ECO:0000313" key="14">
    <source>
        <dbReference type="Proteomes" id="UP001212085"/>
    </source>
</evidence>
<dbReference type="EC" id="3.1.21.3" evidence="11"/>
<dbReference type="InterPro" id="IPR027417">
    <property type="entry name" value="P-loop_NTPase"/>
</dbReference>
<dbReference type="InterPro" id="IPR055180">
    <property type="entry name" value="HsdR_RecA-like_helicase_dom_2"/>
</dbReference>
<proteinExistence type="inferred from homology"/>
<dbReference type="CDD" id="cd18800">
    <property type="entry name" value="SF2_C_EcoR124I-like"/>
    <property type="match status" value="1"/>
</dbReference>
<evidence type="ECO:0000256" key="10">
    <source>
        <dbReference type="ARBA" id="ARBA00023125"/>
    </source>
</evidence>
<dbReference type="InterPro" id="IPR051268">
    <property type="entry name" value="Type-I_R_enzyme_R_subunit"/>
</dbReference>
<evidence type="ECO:0000256" key="7">
    <source>
        <dbReference type="ARBA" id="ARBA00022759"/>
    </source>
</evidence>
<keyword evidence="8 11" id="KW-0378">Hydrolase</keyword>
<dbReference type="InterPro" id="IPR007409">
    <property type="entry name" value="Restrct_endonuc_type1_HsdR_N"/>
</dbReference>
<dbReference type="RefSeq" id="WP_269725442.1">
    <property type="nucleotide sequence ID" value="NZ_CP114883.1"/>
</dbReference>
<evidence type="ECO:0000256" key="11">
    <source>
        <dbReference type="RuleBase" id="RU364115"/>
    </source>
</evidence>
<evidence type="ECO:0000256" key="9">
    <source>
        <dbReference type="ARBA" id="ARBA00022840"/>
    </source>
</evidence>
<evidence type="ECO:0000256" key="8">
    <source>
        <dbReference type="ARBA" id="ARBA00022801"/>
    </source>
</evidence>
<evidence type="ECO:0000256" key="2">
    <source>
        <dbReference type="ARBA" id="ARBA00008598"/>
    </source>
</evidence>
<keyword evidence="4" id="KW-0540">Nuclease</keyword>